<sequence>MSNHHPAIVAAFQRTCLPDPSSITPFAYEECSRELITVNQLIWSLAAYFDLHTAHYIVFDQEPDYLRFGEGWRGYAKLKRDQGFSVTYIALIVRGWWGKSCSSEIDRLTNEKAREAQRGHDRAYWKRMKEANSPKYQARLARMREYSKNKRRAQQLAKLANC</sequence>
<organism evidence="1 2">
    <name type="scientific">Aeoliella mucimassa</name>
    <dbReference type="NCBI Taxonomy" id="2527972"/>
    <lineage>
        <taxon>Bacteria</taxon>
        <taxon>Pseudomonadati</taxon>
        <taxon>Planctomycetota</taxon>
        <taxon>Planctomycetia</taxon>
        <taxon>Pirellulales</taxon>
        <taxon>Lacipirellulaceae</taxon>
        <taxon>Aeoliella</taxon>
    </lineage>
</organism>
<dbReference type="KEGG" id="amuc:Pan181_21210"/>
<dbReference type="AlphaFoldDB" id="A0A518AMG3"/>
<accession>A0A518AMG3</accession>
<reference evidence="1 2" key="1">
    <citation type="submission" date="2019-02" db="EMBL/GenBank/DDBJ databases">
        <title>Deep-cultivation of Planctomycetes and their phenomic and genomic characterization uncovers novel biology.</title>
        <authorList>
            <person name="Wiegand S."/>
            <person name="Jogler M."/>
            <person name="Boedeker C."/>
            <person name="Pinto D."/>
            <person name="Vollmers J."/>
            <person name="Rivas-Marin E."/>
            <person name="Kohn T."/>
            <person name="Peeters S.H."/>
            <person name="Heuer A."/>
            <person name="Rast P."/>
            <person name="Oberbeckmann S."/>
            <person name="Bunk B."/>
            <person name="Jeske O."/>
            <person name="Meyerdierks A."/>
            <person name="Storesund J.E."/>
            <person name="Kallscheuer N."/>
            <person name="Luecker S."/>
            <person name="Lage O.M."/>
            <person name="Pohl T."/>
            <person name="Merkel B.J."/>
            <person name="Hornburger P."/>
            <person name="Mueller R.-W."/>
            <person name="Bruemmer F."/>
            <person name="Labrenz M."/>
            <person name="Spormann A.M."/>
            <person name="Op den Camp H."/>
            <person name="Overmann J."/>
            <person name="Amann R."/>
            <person name="Jetten M.S.M."/>
            <person name="Mascher T."/>
            <person name="Medema M.H."/>
            <person name="Devos D.P."/>
            <person name="Kaster A.-K."/>
            <person name="Ovreas L."/>
            <person name="Rohde M."/>
            <person name="Galperin M.Y."/>
            <person name="Jogler C."/>
        </authorList>
    </citation>
    <scope>NUCLEOTIDE SEQUENCE [LARGE SCALE GENOMIC DNA]</scope>
    <source>
        <strain evidence="1 2">Pan181</strain>
    </source>
</reference>
<dbReference type="EMBL" id="CP036278">
    <property type="protein sequence ID" value="QDU55919.1"/>
    <property type="molecule type" value="Genomic_DNA"/>
</dbReference>
<dbReference type="RefSeq" id="WP_145246706.1">
    <property type="nucleotide sequence ID" value="NZ_CP036278.1"/>
</dbReference>
<proteinExistence type="predicted"/>
<evidence type="ECO:0000313" key="1">
    <source>
        <dbReference type="EMBL" id="QDU55919.1"/>
    </source>
</evidence>
<protein>
    <submittedName>
        <fullName evidence="1">Uncharacterized protein</fullName>
    </submittedName>
</protein>
<keyword evidence="2" id="KW-1185">Reference proteome</keyword>
<evidence type="ECO:0000313" key="2">
    <source>
        <dbReference type="Proteomes" id="UP000315750"/>
    </source>
</evidence>
<name>A0A518AMG3_9BACT</name>
<dbReference type="Proteomes" id="UP000315750">
    <property type="component" value="Chromosome"/>
</dbReference>
<gene>
    <name evidence="1" type="ORF">Pan181_21210</name>
</gene>